<dbReference type="InterPro" id="IPR050099">
    <property type="entry name" value="SIS_GmhA/DiaA_subfam"/>
</dbReference>
<name>A0A1I0C972_9GAMM</name>
<dbReference type="SUPFAM" id="SSF53697">
    <property type="entry name" value="SIS domain"/>
    <property type="match status" value="1"/>
</dbReference>
<dbReference type="PANTHER" id="PTHR30390:SF6">
    <property type="entry name" value="DNAA INITIATOR-ASSOCIATING PROTEIN DIAA"/>
    <property type="match status" value="1"/>
</dbReference>
<keyword evidence="3" id="KW-1185">Reference proteome</keyword>
<sequence>MQEKIRSIFTENIQTQIACVENLTPDIIKAVERIVETLINGNRILCCGTGISSGLAQLFTMHMIHKFETHRPSLPAFALGSDHIWLSQPYEEGELDSMYAKQVKVLGQPNDTLLVISPNGFCKPTIQAIETAVTRDMFIIALTGADGGDIAGLLSTTDVEIRILSERTARINELHHFIINLLAEMVDKTLFNFENS</sequence>
<dbReference type="OrthoDB" id="9810929at2"/>
<dbReference type="PANTHER" id="PTHR30390">
    <property type="entry name" value="SEDOHEPTULOSE 7-PHOSPHATE ISOMERASE / DNAA INITIATOR-ASSOCIATING FACTOR FOR REPLICATION INITIATION"/>
    <property type="match status" value="1"/>
</dbReference>
<feature type="domain" description="SIS" evidence="1">
    <location>
        <begin position="34"/>
        <end position="192"/>
    </location>
</feature>
<dbReference type="GO" id="GO:0097367">
    <property type="term" value="F:carbohydrate derivative binding"/>
    <property type="evidence" value="ECO:0007669"/>
    <property type="project" value="InterPro"/>
</dbReference>
<dbReference type="Proteomes" id="UP000242642">
    <property type="component" value="Unassembled WGS sequence"/>
</dbReference>
<evidence type="ECO:0000313" key="2">
    <source>
        <dbReference type="EMBL" id="SET15492.1"/>
    </source>
</evidence>
<dbReference type="PROSITE" id="PS51464">
    <property type="entry name" value="SIS"/>
    <property type="match status" value="1"/>
</dbReference>
<accession>A0A1I0C972</accession>
<dbReference type="InterPro" id="IPR046348">
    <property type="entry name" value="SIS_dom_sf"/>
</dbReference>
<evidence type="ECO:0000313" key="3">
    <source>
        <dbReference type="Proteomes" id="UP000242642"/>
    </source>
</evidence>
<dbReference type="Gene3D" id="3.40.50.10490">
    <property type="entry name" value="Glucose-6-phosphate isomerase like protein, domain 1"/>
    <property type="match status" value="1"/>
</dbReference>
<dbReference type="EMBL" id="FOHV01000010">
    <property type="protein sequence ID" value="SET15492.1"/>
    <property type="molecule type" value="Genomic_DNA"/>
</dbReference>
<organism evidence="2 3">
    <name type="scientific">Thorsellia anophelis DSM 18579</name>
    <dbReference type="NCBI Taxonomy" id="1123402"/>
    <lineage>
        <taxon>Bacteria</taxon>
        <taxon>Pseudomonadati</taxon>
        <taxon>Pseudomonadota</taxon>
        <taxon>Gammaproteobacteria</taxon>
        <taxon>Enterobacterales</taxon>
        <taxon>Thorselliaceae</taxon>
        <taxon>Thorsellia</taxon>
    </lineage>
</organism>
<protein>
    <submittedName>
        <fullName evidence="2">DnaA initiator-associating protein</fullName>
    </submittedName>
</protein>
<dbReference type="AlphaFoldDB" id="A0A1I0C972"/>
<dbReference type="RefSeq" id="WP_093319256.1">
    <property type="nucleotide sequence ID" value="NZ_FOHV01000010.1"/>
</dbReference>
<dbReference type="Pfam" id="PF13580">
    <property type="entry name" value="SIS_2"/>
    <property type="match status" value="1"/>
</dbReference>
<dbReference type="STRING" id="1123402.SAMN02583745_01505"/>
<gene>
    <name evidence="2" type="ORF">SAMN02583745_01505</name>
</gene>
<proteinExistence type="predicted"/>
<reference evidence="3" key="1">
    <citation type="submission" date="2016-10" db="EMBL/GenBank/DDBJ databases">
        <authorList>
            <person name="Varghese N."/>
            <person name="Submissions S."/>
        </authorList>
    </citation>
    <scope>NUCLEOTIDE SEQUENCE [LARGE SCALE GENOMIC DNA]</scope>
    <source>
        <strain evidence="3">DSM 18579</strain>
    </source>
</reference>
<dbReference type="GO" id="GO:1901135">
    <property type="term" value="P:carbohydrate derivative metabolic process"/>
    <property type="evidence" value="ECO:0007669"/>
    <property type="project" value="InterPro"/>
</dbReference>
<evidence type="ECO:0000259" key="1">
    <source>
        <dbReference type="PROSITE" id="PS51464"/>
    </source>
</evidence>
<dbReference type="InterPro" id="IPR035461">
    <property type="entry name" value="GmhA/DiaA"/>
</dbReference>
<dbReference type="CDD" id="cd05006">
    <property type="entry name" value="SIS_GmhA"/>
    <property type="match status" value="1"/>
</dbReference>
<dbReference type="InterPro" id="IPR001347">
    <property type="entry name" value="SIS_dom"/>
</dbReference>